<feature type="transmembrane region" description="Helical" evidence="7">
    <location>
        <begin position="266"/>
        <end position="287"/>
    </location>
</feature>
<feature type="transmembrane region" description="Helical" evidence="7">
    <location>
        <begin position="299"/>
        <end position="321"/>
    </location>
</feature>
<evidence type="ECO:0000256" key="7">
    <source>
        <dbReference type="SAM" id="Phobius"/>
    </source>
</evidence>
<evidence type="ECO:0000256" key="3">
    <source>
        <dbReference type="ARBA" id="ARBA00022692"/>
    </source>
</evidence>
<keyword evidence="5 7" id="KW-0472">Membrane</keyword>
<feature type="transmembrane region" description="Helical" evidence="7">
    <location>
        <begin position="212"/>
        <end position="229"/>
    </location>
</feature>
<dbReference type="EMBL" id="JACCHL010000001">
    <property type="protein sequence ID" value="NYH52524.1"/>
    <property type="molecule type" value="Genomic_DNA"/>
</dbReference>
<dbReference type="Pfam" id="PF07690">
    <property type="entry name" value="MFS_1"/>
    <property type="match status" value="1"/>
</dbReference>
<reference evidence="8 9" key="1">
    <citation type="submission" date="2020-07" db="EMBL/GenBank/DDBJ databases">
        <title>Sequencing the genomes of 1000 actinobacteria strains.</title>
        <authorList>
            <person name="Klenk H.-P."/>
        </authorList>
    </citation>
    <scope>NUCLEOTIDE SEQUENCE [LARGE SCALE GENOMIC DNA]</scope>
    <source>
        <strain evidence="8 9">DSM 45278</strain>
    </source>
</reference>
<feature type="transmembrane region" description="Helical" evidence="7">
    <location>
        <begin position="416"/>
        <end position="434"/>
    </location>
</feature>
<dbReference type="SUPFAM" id="SSF103473">
    <property type="entry name" value="MFS general substrate transporter"/>
    <property type="match status" value="1"/>
</dbReference>
<organism evidence="8 9">
    <name type="scientific">Nocardiopsis sinuspersici</name>
    <dbReference type="NCBI Taxonomy" id="501010"/>
    <lineage>
        <taxon>Bacteria</taxon>
        <taxon>Bacillati</taxon>
        <taxon>Actinomycetota</taxon>
        <taxon>Actinomycetes</taxon>
        <taxon>Streptosporangiales</taxon>
        <taxon>Nocardiopsidaceae</taxon>
        <taxon>Nocardiopsis</taxon>
    </lineage>
</organism>
<sequence length="450" mass="47135">MTPRQATRPGIRTGQPVVTTAQTAQQSSPSRPSQEPPVDSAEQFVPLIRNRDFQLLWTSRFLAGLGKESGEVAYPLLALLLAGSATQAGIIGASQVTVAMVTAVIGGSLADRVDRRTVLLCCDLGRLTLLSLFVALLVTENVTFPLIVAVAVGSAAMMGVSNPVAMASIKQLVPAPQVAEASAQNQIRFFTTTALGAPVTGTLFSLGRAFPFAAEAFSYLASAVLVLFIRRPMQSRECEPPDRWTLRDMVSGFTVLARNPILRPMILWIVGFNLTFTQTGASLALIATAESQGASNFQIGLTVSLAGTGGLVGALFAGVVVRWVRPSATFLAAAWSAPVCALALLAAPNVMTLGVLMGCVFAIVPCVNAVFHGYVAASVTDGYQGRVLGAVTFMALVSQPIGILGIGVIFDLAGPTWVFLTMALVSALAALFSLSPVMRDLPRPEDVSVS</sequence>
<dbReference type="Proteomes" id="UP000584931">
    <property type="component" value="Unassembled WGS sequence"/>
</dbReference>
<protein>
    <submittedName>
        <fullName evidence="8">MFS family permease</fullName>
    </submittedName>
</protein>
<gene>
    <name evidence="8" type="ORF">HNR06_002113</name>
</gene>
<keyword evidence="4 7" id="KW-1133">Transmembrane helix</keyword>
<evidence type="ECO:0000256" key="5">
    <source>
        <dbReference type="ARBA" id="ARBA00023136"/>
    </source>
</evidence>
<evidence type="ECO:0000256" key="2">
    <source>
        <dbReference type="ARBA" id="ARBA00022475"/>
    </source>
</evidence>
<dbReference type="PANTHER" id="PTHR23513:SF6">
    <property type="entry name" value="MAJOR FACILITATOR SUPERFAMILY ASSOCIATED DOMAIN-CONTAINING PROTEIN"/>
    <property type="match status" value="1"/>
</dbReference>
<name>A0A7Y9XB34_9ACTN</name>
<dbReference type="Gene3D" id="1.20.1250.20">
    <property type="entry name" value="MFS general substrate transporter like domains"/>
    <property type="match status" value="1"/>
</dbReference>
<comment type="caution">
    <text evidence="8">The sequence shown here is derived from an EMBL/GenBank/DDBJ whole genome shotgun (WGS) entry which is preliminary data.</text>
</comment>
<evidence type="ECO:0000313" key="8">
    <source>
        <dbReference type="EMBL" id="NYH52524.1"/>
    </source>
</evidence>
<feature type="transmembrane region" description="Helical" evidence="7">
    <location>
        <begin position="353"/>
        <end position="375"/>
    </location>
</feature>
<feature type="transmembrane region" description="Helical" evidence="7">
    <location>
        <begin position="328"/>
        <end position="347"/>
    </location>
</feature>
<dbReference type="GO" id="GO:0022857">
    <property type="term" value="F:transmembrane transporter activity"/>
    <property type="evidence" value="ECO:0007669"/>
    <property type="project" value="InterPro"/>
</dbReference>
<feature type="transmembrane region" description="Helical" evidence="7">
    <location>
        <begin position="387"/>
        <end position="410"/>
    </location>
</feature>
<feature type="transmembrane region" description="Helical" evidence="7">
    <location>
        <begin position="72"/>
        <end position="105"/>
    </location>
</feature>
<evidence type="ECO:0000256" key="4">
    <source>
        <dbReference type="ARBA" id="ARBA00022989"/>
    </source>
</evidence>
<dbReference type="GO" id="GO:0005886">
    <property type="term" value="C:plasma membrane"/>
    <property type="evidence" value="ECO:0007669"/>
    <property type="project" value="UniProtKB-SubCell"/>
</dbReference>
<dbReference type="RefSeq" id="WP_077692436.1">
    <property type="nucleotide sequence ID" value="NZ_JACCHL010000001.1"/>
</dbReference>
<proteinExistence type="predicted"/>
<feature type="compositionally biased region" description="Low complexity" evidence="6">
    <location>
        <begin position="15"/>
        <end position="38"/>
    </location>
</feature>
<feature type="region of interest" description="Disordered" evidence="6">
    <location>
        <begin position="1"/>
        <end position="40"/>
    </location>
</feature>
<dbReference type="AlphaFoldDB" id="A0A7Y9XB34"/>
<dbReference type="InterPro" id="IPR011701">
    <property type="entry name" value="MFS"/>
</dbReference>
<keyword evidence="3 7" id="KW-0812">Transmembrane</keyword>
<accession>A0A7Y9XB34</accession>
<evidence type="ECO:0000256" key="6">
    <source>
        <dbReference type="SAM" id="MobiDB-lite"/>
    </source>
</evidence>
<keyword evidence="2" id="KW-1003">Cell membrane</keyword>
<dbReference type="PANTHER" id="PTHR23513">
    <property type="entry name" value="INTEGRAL MEMBRANE EFFLUX PROTEIN-RELATED"/>
    <property type="match status" value="1"/>
</dbReference>
<dbReference type="CDD" id="cd06173">
    <property type="entry name" value="MFS_MefA_like"/>
    <property type="match status" value="1"/>
</dbReference>
<comment type="subcellular location">
    <subcellularLocation>
        <location evidence="1">Cell membrane</location>
        <topology evidence="1">Multi-pass membrane protein</topology>
    </subcellularLocation>
</comment>
<dbReference type="InterPro" id="IPR036259">
    <property type="entry name" value="MFS_trans_sf"/>
</dbReference>
<evidence type="ECO:0000256" key="1">
    <source>
        <dbReference type="ARBA" id="ARBA00004651"/>
    </source>
</evidence>
<dbReference type="OrthoDB" id="3542743at2"/>
<evidence type="ECO:0000313" key="9">
    <source>
        <dbReference type="Proteomes" id="UP000584931"/>
    </source>
</evidence>